<proteinExistence type="predicted"/>
<comment type="caution">
    <text evidence="2">The sequence shown here is derived from an EMBL/GenBank/DDBJ whole genome shotgun (WGS) entry which is preliminary data.</text>
</comment>
<name>A0ABP8MU68_9BACT</name>
<feature type="transmembrane region" description="Helical" evidence="1">
    <location>
        <begin position="98"/>
        <end position="119"/>
    </location>
</feature>
<accession>A0ABP8MU68</accession>
<feature type="transmembrane region" description="Helical" evidence="1">
    <location>
        <begin position="421"/>
        <end position="445"/>
    </location>
</feature>
<feature type="transmembrane region" description="Helical" evidence="1">
    <location>
        <begin position="328"/>
        <end position="349"/>
    </location>
</feature>
<keyword evidence="1" id="KW-0812">Transmembrane</keyword>
<feature type="transmembrane region" description="Helical" evidence="1">
    <location>
        <begin position="356"/>
        <end position="377"/>
    </location>
</feature>
<protein>
    <submittedName>
        <fullName evidence="2">Sodium/glutamate symporter</fullName>
    </submittedName>
</protein>
<feature type="transmembrane region" description="Helical" evidence="1">
    <location>
        <begin position="242"/>
        <end position="270"/>
    </location>
</feature>
<dbReference type="InterPro" id="IPR004445">
    <property type="entry name" value="GltS"/>
</dbReference>
<keyword evidence="3" id="KW-1185">Reference proteome</keyword>
<dbReference type="RefSeq" id="WP_345323486.1">
    <property type="nucleotide sequence ID" value="NZ_BAABGA010000037.1"/>
</dbReference>
<reference evidence="3" key="1">
    <citation type="journal article" date="2019" name="Int. J. Syst. Evol. Microbiol.">
        <title>The Global Catalogue of Microorganisms (GCM) 10K type strain sequencing project: providing services to taxonomists for standard genome sequencing and annotation.</title>
        <authorList>
            <consortium name="The Broad Institute Genomics Platform"/>
            <consortium name="The Broad Institute Genome Sequencing Center for Infectious Disease"/>
            <person name="Wu L."/>
            <person name="Ma J."/>
        </authorList>
    </citation>
    <scope>NUCLEOTIDE SEQUENCE [LARGE SCALE GENOMIC DNA]</scope>
    <source>
        <strain evidence="3">JCM 17759</strain>
    </source>
</reference>
<dbReference type="EMBL" id="BAABGA010000037">
    <property type="protein sequence ID" value="GAA4456186.1"/>
    <property type="molecule type" value="Genomic_DNA"/>
</dbReference>
<organism evidence="2 3">
    <name type="scientific">Novipirellula rosea</name>
    <dbReference type="NCBI Taxonomy" id="1031540"/>
    <lineage>
        <taxon>Bacteria</taxon>
        <taxon>Pseudomonadati</taxon>
        <taxon>Planctomycetota</taxon>
        <taxon>Planctomycetia</taxon>
        <taxon>Pirellulales</taxon>
        <taxon>Pirellulaceae</taxon>
        <taxon>Novipirellula</taxon>
    </lineage>
</organism>
<gene>
    <name evidence="2" type="ORF">GCM10023156_31150</name>
</gene>
<dbReference type="Pfam" id="PF03616">
    <property type="entry name" value="Glt_symporter"/>
    <property type="match status" value="1"/>
</dbReference>
<dbReference type="PANTHER" id="PTHR36178">
    <property type="entry name" value="SLR0625 PROTEIN"/>
    <property type="match status" value="1"/>
</dbReference>
<keyword evidence="1" id="KW-0472">Membrane</keyword>
<feature type="transmembrane region" description="Helical" evidence="1">
    <location>
        <begin position="59"/>
        <end position="78"/>
    </location>
</feature>
<feature type="transmembrane region" description="Helical" evidence="1">
    <location>
        <begin position="291"/>
        <end position="308"/>
    </location>
</feature>
<feature type="transmembrane region" description="Helical" evidence="1">
    <location>
        <begin position="389"/>
        <end position="409"/>
    </location>
</feature>
<sequence>MIAALLFVTCLLLVGVALRIRFGIFQWLYIPASVIAGMLGLAVIQLAPASVGSTTTAIAATLSDWPNLLIAVVFAGMLLERKPAEHRENASNVGREALMVWIIVLGQTACGLLATWIFIQPFYDLPNSFGMLIETGFAGGHGTAAAMGEVFAHESIALAGGRDLGILMATVGLVYGVVSGIGWINLGARRGWFPTNRLDNLDKDTPRLDSVTSDAASPPPRVPIGYATIRGETLDPLLLQALWLMAAFGIGMAMQQAVLMAAAAADGWFASDTLRDAANQQLSTRLSLSRILDFPLFIYTLFGGLIVRRCTRMLGCEDRIDSDSIGRISSAAMDVLVVAAIASLNIAAVATMIVPFSILAVVGAIWTGVCLLVISRWVLPRDHWFELGLINYGMSTGVTATGFVLLRLVDPDLDTDAAENYALAAPLSAPFVGGGMLTIGLPLLVLERVPLGITSLVAVGIVIAMIVVGRRWQQTATV</sequence>
<feature type="transmembrane region" description="Helical" evidence="1">
    <location>
        <begin position="164"/>
        <end position="184"/>
    </location>
</feature>
<feature type="transmembrane region" description="Helical" evidence="1">
    <location>
        <begin position="29"/>
        <end position="47"/>
    </location>
</feature>
<dbReference type="PANTHER" id="PTHR36178:SF1">
    <property type="entry name" value="SODIUM_GLUTAMATE SYMPORTER"/>
    <property type="match status" value="1"/>
</dbReference>
<evidence type="ECO:0000313" key="2">
    <source>
        <dbReference type="EMBL" id="GAA4456186.1"/>
    </source>
</evidence>
<dbReference type="Proteomes" id="UP001500840">
    <property type="component" value="Unassembled WGS sequence"/>
</dbReference>
<feature type="transmembrane region" description="Helical" evidence="1">
    <location>
        <begin position="451"/>
        <end position="469"/>
    </location>
</feature>
<evidence type="ECO:0000256" key="1">
    <source>
        <dbReference type="SAM" id="Phobius"/>
    </source>
</evidence>
<evidence type="ECO:0000313" key="3">
    <source>
        <dbReference type="Proteomes" id="UP001500840"/>
    </source>
</evidence>
<keyword evidence="1" id="KW-1133">Transmembrane helix</keyword>